<feature type="transmembrane region" description="Helical" evidence="1">
    <location>
        <begin position="12"/>
        <end position="30"/>
    </location>
</feature>
<comment type="caution">
    <text evidence="2">The sequence shown here is derived from an EMBL/GenBank/DDBJ whole genome shotgun (WGS) entry which is preliminary data.</text>
</comment>
<dbReference type="Proteomes" id="UP000003082">
    <property type="component" value="Unassembled WGS sequence"/>
</dbReference>
<evidence type="ECO:0000313" key="3">
    <source>
        <dbReference type="Proteomes" id="UP000003082"/>
    </source>
</evidence>
<reference evidence="2 3" key="1">
    <citation type="submission" date="2008-08" db="EMBL/GenBank/DDBJ databases">
        <authorList>
            <person name="Madupu R."/>
            <person name="Durkin A.S."/>
            <person name="Torralba M."/>
            <person name="Methe B."/>
            <person name="Sutton G.G."/>
            <person name="Strausberg R.L."/>
            <person name="Nelson K.E."/>
        </authorList>
    </citation>
    <scope>NUCLEOTIDE SEQUENCE [LARGE SCALE GENOMIC DNA]</scope>
    <source>
        <strain evidence="2 3">RM3267</strain>
    </source>
</reference>
<dbReference type="STRING" id="553218.CAMRE0001_1638"/>
<dbReference type="EMBL" id="ACFU01000003">
    <property type="protein sequence ID" value="EEF14892.1"/>
    <property type="molecule type" value="Genomic_DNA"/>
</dbReference>
<keyword evidence="1" id="KW-0812">Transmembrane</keyword>
<keyword evidence="3" id="KW-1185">Reference proteome</keyword>
<keyword evidence="1" id="KW-1133">Transmembrane helix</keyword>
<evidence type="ECO:0000256" key="1">
    <source>
        <dbReference type="SAM" id="Phobius"/>
    </source>
</evidence>
<sequence>MVRYPQQGHLIILYSFHLYNTNTSILIYYIKFVRELNQEKFKNCKK</sequence>
<organism evidence="2 3">
    <name type="scientific">Campylobacter rectus RM3267</name>
    <dbReference type="NCBI Taxonomy" id="553218"/>
    <lineage>
        <taxon>Bacteria</taxon>
        <taxon>Pseudomonadati</taxon>
        <taxon>Campylobacterota</taxon>
        <taxon>Epsilonproteobacteria</taxon>
        <taxon>Campylobacterales</taxon>
        <taxon>Campylobacteraceae</taxon>
        <taxon>Campylobacter</taxon>
    </lineage>
</organism>
<gene>
    <name evidence="2" type="ORF">CAMRE0001_1638</name>
</gene>
<keyword evidence="1" id="KW-0472">Membrane</keyword>
<evidence type="ECO:0000313" key="2">
    <source>
        <dbReference type="EMBL" id="EEF14892.1"/>
    </source>
</evidence>
<protein>
    <submittedName>
        <fullName evidence="2">Uncharacterized protein</fullName>
    </submittedName>
</protein>
<name>B9CZ60_CAMRE</name>
<dbReference type="AlphaFoldDB" id="B9CZ60"/>
<proteinExistence type="predicted"/>
<accession>B9CZ60</accession>